<accession>A0A2T4J5N7</accession>
<evidence type="ECO:0000256" key="1">
    <source>
        <dbReference type="SAM" id="MobiDB-lite"/>
    </source>
</evidence>
<dbReference type="RefSeq" id="WP_107674326.1">
    <property type="nucleotide sequence ID" value="NZ_PZKE01000017.1"/>
</dbReference>
<sequence>MQQFEYRVVPAPRRGEKARGVKTTEERFALALTTAMNEMAAEGWEYVRADALPCDERAGLTGTKTTVQNLLVFRRALRRGGDVWPEVDEEMDEPVLRAPVVTARVEAPAARLGATATAPEGAAPALGPARD</sequence>
<dbReference type="EMBL" id="PZKE01000017">
    <property type="protein sequence ID" value="PTE13187.1"/>
    <property type="molecule type" value="Genomic_DNA"/>
</dbReference>
<organism evidence="2 3">
    <name type="scientific">Fuscovulum blasticum DSM 2131</name>
    <dbReference type="NCBI Taxonomy" id="1188250"/>
    <lineage>
        <taxon>Bacteria</taxon>
        <taxon>Pseudomonadati</taxon>
        <taxon>Pseudomonadota</taxon>
        <taxon>Alphaproteobacteria</taxon>
        <taxon>Rhodobacterales</taxon>
        <taxon>Paracoccaceae</taxon>
        <taxon>Pseudogemmobacter</taxon>
    </lineage>
</organism>
<feature type="region of interest" description="Disordered" evidence="1">
    <location>
        <begin position="110"/>
        <end position="131"/>
    </location>
</feature>
<protein>
    <submittedName>
        <fullName evidence="2">DUF4177 domain-containing protein</fullName>
    </submittedName>
</protein>
<dbReference type="Proteomes" id="UP000241362">
    <property type="component" value="Unassembled WGS sequence"/>
</dbReference>
<dbReference type="AlphaFoldDB" id="A0A2T4J5N7"/>
<name>A0A2T4J5N7_FUSBL</name>
<reference evidence="2 3" key="1">
    <citation type="submission" date="2018-03" db="EMBL/GenBank/DDBJ databases">
        <title>Rhodobacter blasticus.</title>
        <authorList>
            <person name="Meyer T.E."/>
            <person name="Miller S."/>
            <person name="Lodha T."/>
            <person name="Gandham S."/>
            <person name="Chintalapati S."/>
            <person name="Chintalapati V.R."/>
        </authorList>
    </citation>
    <scope>NUCLEOTIDE SEQUENCE [LARGE SCALE GENOMIC DNA]</scope>
    <source>
        <strain evidence="2 3">DSM 2131</strain>
    </source>
</reference>
<proteinExistence type="predicted"/>
<keyword evidence="3" id="KW-1185">Reference proteome</keyword>
<evidence type="ECO:0000313" key="3">
    <source>
        <dbReference type="Proteomes" id="UP000241362"/>
    </source>
</evidence>
<comment type="caution">
    <text evidence="2">The sequence shown here is derived from an EMBL/GenBank/DDBJ whole genome shotgun (WGS) entry which is preliminary data.</text>
</comment>
<evidence type="ECO:0000313" key="2">
    <source>
        <dbReference type="EMBL" id="PTE13187.1"/>
    </source>
</evidence>
<gene>
    <name evidence="2" type="ORF">C5F44_14820</name>
</gene>